<feature type="domain" description="Bacterial sugar transferase" evidence="3">
    <location>
        <begin position="8"/>
        <end position="195"/>
    </location>
</feature>
<organism evidence="4 5">
    <name type="scientific">Photobacterium angustum</name>
    <dbReference type="NCBI Taxonomy" id="661"/>
    <lineage>
        <taxon>Bacteria</taxon>
        <taxon>Pseudomonadati</taxon>
        <taxon>Pseudomonadota</taxon>
        <taxon>Gammaproteobacteria</taxon>
        <taxon>Vibrionales</taxon>
        <taxon>Vibrionaceae</taxon>
        <taxon>Photobacterium</taxon>
    </lineage>
</organism>
<dbReference type="AlphaFoldDB" id="A0A2S7VW08"/>
<proteinExistence type="inferred from homology"/>
<dbReference type="Pfam" id="PF02397">
    <property type="entry name" value="Bac_transf"/>
    <property type="match status" value="1"/>
</dbReference>
<dbReference type="InterPro" id="IPR003362">
    <property type="entry name" value="Bact_transf"/>
</dbReference>
<keyword evidence="2" id="KW-1133">Transmembrane helix</keyword>
<dbReference type="Proteomes" id="UP000238730">
    <property type="component" value="Unassembled WGS sequence"/>
</dbReference>
<gene>
    <name evidence="4" type="ORF">BTO08_01975</name>
</gene>
<comment type="similarity">
    <text evidence="1">Belongs to the bacterial sugar transferase family.</text>
</comment>
<dbReference type="GO" id="GO:0016780">
    <property type="term" value="F:phosphotransferase activity, for other substituted phosphate groups"/>
    <property type="evidence" value="ECO:0007669"/>
    <property type="project" value="TreeGrafter"/>
</dbReference>
<feature type="transmembrane region" description="Helical" evidence="2">
    <location>
        <begin position="12"/>
        <end position="33"/>
    </location>
</feature>
<name>A0A2S7VW08_PHOAN</name>
<keyword evidence="2" id="KW-0472">Membrane</keyword>
<keyword evidence="2" id="KW-0812">Transmembrane</keyword>
<accession>A0A2S7VW08</accession>
<evidence type="ECO:0000313" key="4">
    <source>
        <dbReference type="EMBL" id="PQJ66271.1"/>
    </source>
</evidence>
<reference evidence="4 5" key="1">
    <citation type="submission" date="2016-12" db="EMBL/GenBank/DDBJ databases">
        <title>Diversity of luminous bacteria.</title>
        <authorList>
            <person name="Yoshizawa S."/>
            <person name="Kogure K."/>
        </authorList>
    </citation>
    <scope>NUCLEOTIDE SEQUENCE [LARGE SCALE GENOMIC DNA]</scope>
    <source>
        <strain evidence="4 5">LC1-200</strain>
    </source>
</reference>
<evidence type="ECO:0000256" key="1">
    <source>
        <dbReference type="ARBA" id="ARBA00006464"/>
    </source>
</evidence>
<sequence>MSQYLAKKKIFDLFFSFIGLIFLWPVILFGWIASSISTRSNGFFLQKRVGVNGKVFHVIKLKTMTDTKSDFSSITALNTKRITKVGALLRKTKIDELPQLINVFLGQMSFVGPRPDVEGYADKLTGNERKVLSFKPGITGKATIYFKYEEELLQSAENPQNFNDSIVYPLKTKINLEYAEHASIIKDVDIILQTVIGKSIYSETIIPFTSTHECIDKLESYKC</sequence>
<dbReference type="RefSeq" id="WP_105059673.1">
    <property type="nucleotide sequence ID" value="NZ_MSCJ01000001.1"/>
</dbReference>
<comment type="caution">
    <text evidence="4">The sequence shown here is derived from an EMBL/GenBank/DDBJ whole genome shotgun (WGS) entry which is preliminary data.</text>
</comment>
<protein>
    <recommendedName>
        <fullName evidence="3">Bacterial sugar transferase domain-containing protein</fullName>
    </recommendedName>
</protein>
<dbReference type="OrthoDB" id="9808602at2"/>
<dbReference type="EMBL" id="MSCJ01000001">
    <property type="protein sequence ID" value="PQJ66271.1"/>
    <property type="molecule type" value="Genomic_DNA"/>
</dbReference>
<dbReference type="PANTHER" id="PTHR30576:SF0">
    <property type="entry name" value="UNDECAPRENYL-PHOSPHATE N-ACETYLGALACTOSAMINYL 1-PHOSPHATE TRANSFERASE-RELATED"/>
    <property type="match status" value="1"/>
</dbReference>
<evidence type="ECO:0000256" key="2">
    <source>
        <dbReference type="SAM" id="Phobius"/>
    </source>
</evidence>
<dbReference type="PANTHER" id="PTHR30576">
    <property type="entry name" value="COLANIC BIOSYNTHESIS UDP-GLUCOSE LIPID CARRIER TRANSFERASE"/>
    <property type="match status" value="1"/>
</dbReference>
<evidence type="ECO:0000259" key="3">
    <source>
        <dbReference type="Pfam" id="PF02397"/>
    </source>
</evidence>
<evidence type="ECO:0000313" key="5">
    <source>
        <dbReference type="Proteomes" id="UP000238730"/>
    </source>
</evidence>